<accession>A0ABN9TF29</accession>
<organism evidence="8 9">
    <name type="scientific">Prorocentrum cordatum</name>
    <dbReference type="NCBI Taxonomy" id="2364126"/>
    <lineage>
        <taxon>Eukaryota</taxon>
        <taxon>Sar</taxon>
        <taxon>Alveolata</taxon>
        <taxon>Dinophyceae</taxon>
        <taxon>Prorocentrales</taxon>
        <taxon>Prorocentraceae</taxon>
        <taxon>Prorocentrum</taxon>
    </lineage>
</organism>
<feature type="transmembrane region" description="Helical" evidence="6">
    <location>
        <begin position="248"/>
        <end position="270"/>
    </location>
</feature>
<evidence type="ECO:0000259" key="7">
    <source>
        <dbReference type="PROSITE" id="PS50222"/>
    </source>
</evidence>
<protein>
    <recommendedName>
        <fullName evidence="7">EF-hand domain-containing protein</fullName>
    </recommendedName>
</protein>
<evidence type="ECO:0000313" key="8">
    <source>
        <dbReference type="EMBL" id="CAK0844388.1"/>
    </source>
</evidence>
<dbReference type="InterPro" id="IPR027359">
    <property type="entry name" value="Volt_channel_dom_sf"/>
</dbReference>
<gene>
    <name evidence="8" type="ORF">PCOR1329_LOCUS38480</name>
</gene>
<proteinExistence type="predicted"/>
<evidence type="ECO:0000256" key="2">
    <source>
        <dbReference type="ARBA" id="ARBA00022692"/>
    </source>
</evidence>
<dbReference type="SUPFAM" id="SSF81324">
    <property type="entry name" value="Voltage-gated potassium channels"/>
    <property type="match status" value="1"/>
</dbReference>
<dbReference type="Pfam" id="PF00520">
    <property type="entry name" value="Ion_trans"/>
    <property type="match status" value="1"/>
</dbReference>
<feature type="non-terminal residue" evidence="8">
    <location>
        <position position="571"/>
    </location>
</feature>
<feature type="transmembrane region" description="Helical" evidence="6">
    <location>
        <begin position="431"/>
        <end position="453"/>
    </location>
</feature>
<feature type="region of interest" description="Disordered" evidence="5">
    <location>
        <begin position="549"/>
        <end position="571"/>
    </location>
</feature>
<comment type="subcellular location">
    <subcellularLocation>
        <location evidence="1">Membrane</location>
        <topology evidence="1">Multi-pass membrane protein</topology>
    </subcellularLocation>
</comment>
<dbReference type="PROSITE" id="PS00018">
    <property type="entry name" value="EF_HAND_1"/>
    <property type="match status" value="1"/>
</dbReference>
<keyword evidence="2 6" id="KW-0812">Transmembrane</keyword>
<dbReference type="Proteomes" id="UP001189429">
    <property type="component" value="Unassembled WGS sequence"/>
</dbReference>
<keyword evidence="3 6" id="KW-1133">Transmembrane helix</keyword>
<evidence type="ECO:0000256" key="5">
    <source>
        <dbReference type="SAM" id="MobiDB-lite"/>
    </source>
</evidence>
<dbReference type="PROSITE" id="PS50222">
    <property type="entry name" value="EF_HAND_2"/>
    <property type="match status" value="1"/>
</dbReference>
<evidence type="ECO:0000256" key="3">
    <source>
        <dbReference type="ARBA" id="ARBA00022989"/>
    </source>
</evidence>
<name>A0ABN9TF29_9DINO</name>
<keyword evidence="9" id="KW-1185">Reference proteome</keyword>
<evidence type="ECO:0000256" key="6">
    <source>
        <dbReference type="SAM" id="Phobius"/>
    </source>
</evidence>
<dbReference type="EMBL" id="CAUYUJ010014660">
    <property type="protein sequence ID" value="CAK0844388.1"/>
    <property type="molecule type" value="Genomic_DNA"/>
</dbReference>
<evidence type="ECO:0000313" key="9">
    <source>
        <dbReference type="Proteomes" id="UP001189429"/>
    </source>
</evidence>
<reference evidence="8" key="1">
    <citation type="submission" date="2023-10" db="EMBL/GenBank/DDBJ databases">
        <authorList>
            <person name="Chen Y."/>
            <person name="Shah S."/>
            <person name="Dougan E. K."/>
            <person name="Thang M."/>
            <person name="Chan C."/>
        </authorList>
    </citation>
    <scope>NUCLEOTIDE SEQUENCE [LARGE SCALE GENOMIC DNA]</scope>
</reference>
<evidence type="ECO:0000256" key="4">
    <source>
        <dbReference type="ARBA" id="ARBA00023136"/>
    </source>
</evidence>
<dbReference type="InterPro" id="IPR005821">
    <property type="entry name" value="Ion_trans_dom"/>
</dbReference>
<feature type="compositionally biased region" description="Polar residues" evidence="5">
    <location>
        <begin position="55"/>
        <end position="74"/>
    </location>
</feature>
<dbReference type="InterPro" id="IPR043203">
    <property type="entry name" value="VGCC_Ca_Na"/>
</dbReference>
<dbReference type="Gene3D" id="1.10.287.70">
    <property type="match status" value="1"/>
</dbReference>
<sequence length="571" mass="64287">MPEAPQAFLEPPLSSDMAMVRSVVEELLDKQTCTLEGLFRESVGELAGGFDEQAESQTPSLRQQSKRVSSTDSMSAEPEFACSATWPSTAANGRNENGYRVASSSFQFANSAPKLNEAQDLAADKAVCSTSSLYSEEEPFDLGVSRLADPFAFARNCEVAESNRDGRARRLSTLREHIGSEYTESWSRFESCLEWWENLKEPPRHRRIDRIVRSATFEWACLIVICLNMILIAYATDYEMKNRSSLRYTWVMAVEFIFAACYVVEISLRLVSSGVFFFIGSNYAWNLFDLFLVVVTLFSQVAGTTATNWTVLRTLRLLRVAKVIRAVRLLHRLGLDELMLMLRCIMGSMSQLCWCVVLLAFISFLFGICFVQVLAGLMEDGSLSPREEDDIKTNFGSVYVTMMTLVQATTGGRDWGETYDLLGLGGMQLQMLFLFYIVFNIVSLWNVITSAFVEKALQLARPPADRVLEEQYAEERKAAATFRQLFESADEDGSGTISLQDLEVDINTLVGCCIRIKGLATSLDLHTVRHELWELRRIQNEMLRRVQGLRRRRHHTAGATSAATPRRATAT</sequence>
<dbReference type="InterPro" id="IPR002048">
    <property type="entry name" value="EF_hand_dom"/>
</dbReference>
<dbReference type="PANTHER" id="PTHR10037">
    <property type="entry name" value="VOLTAGE-GATED CATION CHANNEL CALCIUM AND SODIUM"/>
    <property type="match status" value="1"/>
</dbReference>
<dbReference type="Gene3D" id="1.20.120.350">
    <property type="entry name" value="Voltage-gated potassium channels. Chain C"/>
    <property type="match status" value="1"/>
</dbReference>
<dbReference type="PANTHER" id="PTHR10037:SF62">
    <property type="entry name" value="SODIUM CHANNEL PROTEIN 60E"/>
    <property type="match status" value="1"/>
</dbReference>
<feature type="domain" description="EF-hand" evidence="7">
    <location>
        <begin position="477"/>
        <end position="512"/>
    </location>
</feature>
<feature type="region of interest" description="Disordered" evidence="5">
    <location>
        <begin position="51"/>
        <end position="80"/>
    </location>
</feature>
<keyword evidence="4 6" id="KW-0472">Membrane</keyword>
<feature type="compositionally biased region" description="Low complexity" evidence="5">
    <location>
        <begin position="557"/>
        <end position="571"/>
    </location>
</feature>
<feature type="transmembrane region" description="Helical" evidence="6">
    <location>
        <begin position="352"/>
        <end position="375"/>
    </location>
</feature>
<feature type="transmembrane region" description="Helical" evidence="6">
    <location>
        <begin position="217"/>
        <end position="236"/>
    </location>
</feature>
<comment type="caution">
    <text evidence="8">The sequence shown here is derived from an EMBL/GenBank/DDBJ whole genome shotgun (WGS) entry which is preliminary data.</text>
</comment>
<dbReference type="InterPro" id="IPR018247">
    <property type="entry name" value="EF_Hand_1_Ca_BS"/>
</dbReference>
<evidence type="ECO:0000256" key="1">
    <source>
        <dbReference type="ARBA" id="ARBA00004141"/>
    </source>
</evidence>
<feature type="transmembrane region" description="Helical" evidence="6">
    <location>
        <begin position="290"/>
        <end position="312"/>
    </location>
</feature>